<proteinExistence type="predicted"/>
<reference evidence="1" key="1">
    <citation type="submission" date="2017-02" db="UniProtKB">
        <authorList>
            <consortium name="WormBaseParasite"/>
        </authorList>
    </citation>
    <scope>IDENTIFICATION</scope>
</reference>
<sequence>LLSGHVISVHQFSWLHGLVTDHLAEEGVR</sequence>
<protein>
    <submittedName>
        <fullName evidence="1">Transposase</fullName>
    </submittedName>
</protein>
<name>A0A0M3J4F8_ANISI</name>
<dbReference type="WBParaSite" id="ASIM_0000242701-mRNA-1">
    <property type="protein sequence ID" value="ASIM_0000242701-mRNA-1"/>
    <property type="gene ID" value="ASIM_0000242701"/>
</dbReference>
<accession>A0A0M3J4F8</accession>
<dbReference type="AlphaFoldDB" id="A0A0M3J4F8"/>
<organism evidence="1">
    <name type="scientific">Anisakis simplex</name>
    <name type="common">Herring worm</name>
    <dbReference type="NCBI Taxonomy" id="6269"/>
    <lineage>
        <taxon>Eukaryota</taxon>
        <taxon>Metazoa</taxon>
        <taxon>Ecdysozoa</taxon>
        <taxon>Nematoda</taxon>
        <taxon>Chromadorea</taxon>
        <taxon>Rhabditida</taxon>
        <taxon>Spirurina</taxon>
        <taxon>Ascaridomorpha</taxon>
        <taxon>Ascaridoidea</taxon>
        <taxon>Anisakidae</taxon>
        <taxon>Anisakis</taxon>
        <taxon>Anisakis simplex complex</taxon>
    </lineage>
</organism>
<evidence type="ECO:0000313" key="1">
    <source>
        <dbReference type="WBParaSite" id="ASIM_0000242701-mRNA-1"/>
    </source>
</evidence>